<organism evidence="2">
    <name type="scientific">uncultured Chloroflexia bacterium</name>
    <dbReference type="NCBI Taxonomy" id="1672391"/>
    <lineage>
        <taxon>Bacteria</taxon>
        <taxon>Bacillati</taxon>
        <taxon>Chloroflexota</taxon>
        <taxon>Chloroflexia</taxon>
        <taxon>environmental samples</taxon>
    </lineage>
</organism>
<evidence type="ECO:0000313" key="2">
    <source>
        <dbReference type="EMBL" id="CAA9321056.1"/>
    </source>
</evidence>
<accession>A0A6J4L2B1</accession>
<name>A0A6J4L2B1_9CHLR</name>
<feature type="non-terminal residue" evidence="2">
    <location>
        <position position="32"/>
    </location>
</feature>
<feature type="compositionally biased region" description="Low complexity" evidence="1">
    <location>
        <begin position="1"/>
        <end position="13"/>
    </location>
</feature>
<dbReference type="AlphaFoldDB" id="A0A6J4L2B1"/>
<evidence type="ECO:0000256" key="1">
    <source>
        <dbReference type="SAM" id="MobiDB-lite"/>
    </source>
</evidence>
<proteinExistence type="predicted"/>
<feature type="region of interest" description="Disordered" evidence="1">
    <location>
        <begin position="1"/>
        <end position="32"/>
    </location>
</feature>
<dbReference type="EMBL" id="CADCTR010001936">
    <property type="protein sequence ID" value="CAA9321056.1"/>
    <property type="molecule type" value="Genomic_DNA"/>
</dbReference>
<sequence length="32" mass="3210">RPPRRPSGAARGAKQTSGDGSGVARCDSARAL</sequence>
<reference evidence="2" key="1">
    <citation type="submission" date="2020-02" db="EMBL/GenBank/DDBJ databases">
        <authorList>
            <person name="Meier V. D."/>
        </authorList>
    </citation>
    <scope>NUCLEOTIDE SEQUENCE</scope>
    <source>
        <strain evidence="2">AVDCRST_MAG93</strain>
    </source>
</reference>
<feature type="non-terminal residue" evidence="2">
    <location>
        <position position="1"/>
    </location>
</feature>
<protein>
    <submittedName>
        <fullName evidence="2">Uncharacterized protein</fullName>
    </submittedName>
</protein>
<gene>
    <name evidence="2" type="ORF">AVDCRST_MAG93-5740</name>
</gene>